<feature type="chain" id="PRO_5030160275" evidence="1">
    <location>
        <begin position="21"/>
        <end position="132"/>
    </location>
</feature>
<evidence type="ECO:0000313" key="2">
    <source>
        <dbReference type="EMBL" id="CAE4664397.1"/>
    </source>
</evidence>
<keyword evidence="1" id="KW-0732">Signal</keyword>
<proteinExistence type="predicted"/>
<reference evidence="2" key="1">
    <citation type="submission" date="2021-01" db="EMBL/GenBank/DDBJ databases">
        <authorList>
            <person name="Corre E."/>
            <person name="Pelletier E."/>
            <person name="Niang G."/>
            <person name="Scheremetjew M."/>
            <person name="Finn R."/>
            <person name="Kale V."/>
            <person name="Holt S."/>
            <person name="Cochrane G."/>
            <person name="Meng A."/>
            <person name="Brown T."/>
            <person name="Cohen L."/>
        </authorList>
    </citation>
    <scope>NUCLEOTIDE SEQUENCE</scope>
    <source>
        <strain evidence="2">GSO104</strain>
    </source>
</reference>
<protein>
    <submittedName>
        <fullName evidence="2">Uncharacterized protein</fullName>
    </submittedName>
</protein>
<accession>A0A6U3ZBC6</accession>
<organism evidence="2">
    <name type="scientific">Ditylum brightwellii</name>
    <dbReference type="NCBI Taxonomy" id="49249"/>
    <lineage>
        <taxon>Eukaryota</taxon>
        <taxon>Sar</taxon>
        <taxon>Stramenopiles</taxon>
        <taxon>Ochrophyta</taxon>
        <taxon>Bacillariophyta</taxon>
        <taxon>Mediophyceae</taxon>
        <taxon>Lithodesmiophycidae</taxon>
        <taxon>Lithodesmiales</taxon>
        <taxon>Lithodesmiaceae</taxon>
        <taxon>Ditylum</taxon>
    </lineage>
</organism>
<feature type="signal peptide" evidence="1">
    <location>
        <begin position="1"/>
        <end position="20"/>
    </location>
</feature>
<gene>
    <name evidence="2" type="ORF">DBRI00130_LOCUS42325</name>
</gene>
<sequence length="132" mass="14200">MPRLTAYLLFLLAAGYNANALSVSSNNNKPPNSIQQTSSSRKAFLQSSAALLPFLVATTSPAPAFAAKEVDPSVKGTKADPAYQACVSQCLYDCTKPKGDEQKSRQECIPECKKQCATDKKQLMIGSPIQKE</sequence>
<dbReference type="AlphaFoldDB" id="A0A6U3ZBC6"/>
<dbReference type="EMBL" id="HBNS01058869">
    <property type="protein sequence ID" value="CAE4664397.1"/>
    <property type="molecule type" value="Transcribed_RNA"/>
</dbReference>
<name>A0A6U3ZBC6_9STRA</name>
<evidence type="ECO:0000256" key="1">
    <source>
        <dbReference type="SAM" id="SignalP"/>
    </source>
</evidence>